<dbReference type="RefSeq" id="WP_320556607.1">
    <property type="nucleotide sequence ID" value="NZ_JAXDAE010000014.1"/>
</dbReference>
<proteinExistence type="predicted"/>
<feature type="signal peptide" evidence="1">
    <location>
        <begin position="1"/>
        <end position="21"/>
    </location>
</feature>
<evidence type="ECO:0000313" key="3">
    <source>
        <dbReference type="Proteomes" id="UP001285855"/>
    </source>
</evidence>
<feature type="chain" id="PRO_5045688414" evidence="1">
    <location>
        <begin position="22"/>
        <end position="185"/>
    </location>
</feature>
<keyword evidence="1" id="KW-0732">Signal</keyword>
<dbReference type="Proteomes" id="UP001285855">
    <property type="component" value="Unassembled WGS sequence"/>
</dbReference>
<accession>A0ABU5EP76</accession>
<evidence type="ECO:0000313" key="2">
    <source>
        <dbReference type="EMBL" id="MDY2588261.1"/>
    </source>
</evidence>
<name>A0ABU5EP76_9FLAO</name>
<dbReference type="EMBL" id="JAXDAE010000014">
    <property type="protein sequence ID" value="MDY2588261.1"/>
    <property type="molecule type" value="Genomic_DNA"/>
</dbReference>
<sequence>MKTIKHILILFLTLGLITSCSDDDTPTSVNEEEVITTLTLTLTPSGGGTAVEFKSQDLDGDGPNAPVVTVSGALMANTQYSGVAKFENELEDPAEDITLEVIEEDVEHQVFYGLTGTSGSTITYNDQDADGNPLGVSIVLDAGTVSVGNTLTVVLKHEPTKPNDGTIANADGETDVEATFTFDIN</sequence>
<comment type="caution">
    <text evidence="2">The sequence shown here is derived from an EMBL/GenBank/DDBJ whole genome shotgun (WGS) entry which is preliminary data.</text>
</comment>
<dbReference type="PROSITE" id="PS51257">
    <property type="entry name" value="PROKAR_LIPOPROTEIN"/>
    <property type="match status" value="1"/>
</dbReference>
<gene>
    <name evidence="2" type="ORF">SNF14_13010</name>
</gene>
<organism evidence="2 3">
    <name type="scientific">Winogradskyella aquimaris</name>
    <dbReference type="NCBI Taxonomy" id="864074"/>
    <lineage>
        <taxon>Bacteria</taxon>
        <taxon>Pseudomonadati</taxon>
        <taxon>Bacteroidota</taxon>
        <taxon>Flavobacteriia</taxon>
        <taxon>Flavobacteriales</taxon>
        <taxon>Flavobacteriaceae</taxon>
        <taxon>Winogradskyella</taxon>
    </lineage>
</organism>
<keyword evidence="3" id="KW-1185">Reference proteome</keyword>
<reference evidence="2 3" key="1">
    <citation type="submission" date="2023-11" db="EMBL/GenBank/DDBJ databases">
        <title>Winogradskyella pelagius sp. nov., isolated from coastal sediment.</title>
        <authorList>
            <person name="Li F."/>
        </authorList>
    </citation>
    <scope>NUCLEOTIDE SEQUENCE [LARGE SCALE GENOMIC DNA]</scope>
    <source>
        <strain evidence="2 3">KCTC 23502</strain>
    </source>
</reference>
<protein>
    <submittedName>
        <fullName evidence="2">Type 1 periplasmic binding fold superfamily protein</fullName>
    </submittedName>
</protein>
<evidence type="ECO:0000256" key="1">
    <source>
        <dbReference type="SAM" id="SignalP"/>
    </source>
</evidence>